<proteinExistence type="inferred from homology"/>
<feature type="domain" description="Scaffold protein Nfu/NifU N-terminal" evidence="2">
    <location>
        <begin position="14"/>
        <end position="102"/>
    </location>
</feature>
<dbReference type="STRING" id="1003.SAMN04488541_101279"/>
<dbReference type="InterPro" id="IPR035433">
    <property type="entry name" value="NFU1-like"/>
</dbReference>
<dbReference type="SMART" id="SM00932">
    <property type="entry name" value="Nfu_N"/>
    <property type="match status" value="1"/>
</dbReference>
<evidence type="ECO:0000313" key="4">
    <source>
        <dbReference type="Proteomes" id="UP000199513"/>
    </source>
</evidence>
<sequence length="202" mass="22770">MYDRNQLYKRQVNIYTERVPNPNSMKFVMNFMLSKDENLIRDYADVSATADSPLAEALFGFGYVKRVFITKNFITITKDEGIEWEEILSELKSYIKKYIDEGGEVLLGQDEDDEPLKIGTDNDSVTVRQIKDILEEYIRPAVEGDGGAIMFHSFDEHTGSVKVLLQGSCSGCPSSTITLKAGIENLLRRMVPEVKEVIAEGV</sequence>
<dbReference type="PIRSF" id="PIRSF036773">
    <property type="entry name" value="HIRIP5"/>
    <property type="match status" value="1"/>
</dbReference>
<gene>
    <name evidence="3" type="ORF">SAMN04488541_101279</name>
</gene>
<dbReference type="PANTHER" id="PTHR11178">
    <property type="entry name" value="IRON-SULFUR CLUSTER SCAFFOLD PROTEIN NFU-RELATED"/>
    <property type="match status" value="1"/>
</dbReference>
<dbReference type="OrthoDB" id="9796965at2"/>
<dbReference type="AlphaFoldDB" id="A0A1I2F533"/>
<dbReference type="SUPFAM" id="SSF110836">
    <property type="entry name" value="Hypothetical protein SAV1430"/>
    <property type="match status" value="1"/>
</dbReference>
<dbReference type="Gene3D" id="3.30.300.130">
    <property type="entry name" value="Fe-S cluster assembly (FSCA)"/>
    <property type="match status" value="1"/>
</dbReference>
<comment type="similarity">
    <text evidence="1">Belongs to the NifU family.</text>
</comment>
<dbReference type="InterPro" id="IPR036498">
    <property type="entry name" value="Nfu/NifU_N_sf"/>
</dbReference>
<dbReference type="InterPro" id="IPR014824">
    <property type="entry name" value="Nfu/NifU_N"/>
</dbReference>
<organism evidence="3 4">
    <name type="scientific">Thermoflexibacter ruber</name>
    <dbReference type="NCBI Taxonomy" id="1003"/>
    <lineage>
        <taxon>Bacteria</taxon>
        <taxon>Pseudomonadati</taxon>
        <taxon>Bacteroidota</taxon>
        <taxon>Cytophagia</taxon>
        <taxon>Cytophagales</taxon>
        <taxon>Thermoflexibacteraceae</taxon>
        <taxon>Thermoflexibacter</taxon>
    </lineage>
</organism>
<dbReference type="Proteomes" id="UP000199513">
    <property type="component" value="Unassembled WGS sequence"/>
</dbReference>
<dbReference type="InterPro" id="IPR034904">
    <property type="entry name" value="FSCA_dom_sf"/>
</dbReference>
<dbReference type="Gene3D" id="3.30.1370.70">
    <property type="entry name" value="Scaffold protein Nfu/NifU, N-terminal domain"/>
    <property type="match status" value="1"/>
</dbReference>
<reference evidence="3 4" key="1">
    <citation type="submission" date="2016-10" db="EMBL/GenBank/DDBJ databases">
        <authorList>
            <person name="de Groot N.N."/>
        </authorList>
    </citation>
    <scope>NUCLEOTIDE SEQUENCE [LARGE SCALE GENOMIC DNA]</scope>
    <source>
        <strain>GEY</strain>
        <strain evidence="4">DSM 9560</strain>
    </source>
</reference>
<evidence type="ECO:0000313" key="3">
    <source>
        <dbReference type="EMBL" id="SFF00093.1"/>
    </source>
</evidence>
<dbReference type="RefSeq" id="WP_091543814.1">
    <property type="nucleotide sequence ID" value="NZ_FONY01000012.1"/>
</dbReference>
<dbReference type="Pfam" id="PF08712">
    <property type="entry name" value="Nfu_N"/>
    <property type="match status" value="1"/>
</dbReference>
<dbReference type="GO" id="GO:0005506">
    <property type="term" value="F:iron ion binding"/>
    <property type="evidence" value="ECO:0007669"/>
    <property type="project" value="InterPro"/>
</dbReference>
<dbReference type="EMBL" id="FONY01000012">
    <property type="protein sequence ID" value="SFF00093.1"/>
    <property type="molecule type" value="Genomic_DNA"/>
</dbReference>
<accession>A0A1I2F533</accession>
<protein>
    <submittedName>
        <fullName evidence="3">Fe-S cluster biogenesis protein NfuA, 4Fe-4S-binding domain</fullName>
    </submittedName>
</protein>
<dbReference type="SUPFAM" id="SSF117916">
    <property type="entry name" value="Fe-S cluster assembly (FSCA) domain-like"/>
    <property type="match status" value="1"/>
</dbReference>
<name>A0A1I2F533_9BACT</name>
<dbReference type="Pfam" id="PF01106">
    <property type="entry name" value="NifU"/>
    <property type="match status" value="1"/>
</dbReference>
<dbReference type="GO" id="GO:0051536">
    <property type="term" value="F:iron-sulfur cluster binding"/>
    <property type="evidence" value="ECO:0007669"/>
    <property type="project" value="InterPro"/>
</dbReference>
<dbReference type="PANTHER" id="PTHR11178:SF1">
    <property type="entry name" value="NFU1 IRON-SULFUR CLUSTER SCAFFOLD HOMOLOG, MITOCHONDRIAL"/>
    <property type="match status" value="1"/>
</dbReference>
<evidence type="ECO:0000256" key="1">
    <source>
        <dbReference type="ARBA" id="ARBA00006420"/>
    </source>
</evidence>
<dbReference type="GO" id="GO:0016226">
    <property type="term" value="P:iron-sulfur cluster assembly"/>
    <property type="evidence" value="ECO:0007669"/>
    <property type="project" value="InterPro"/>
</dbReference>
<evidence type="ECO:0000259" key="2">
    <source>
        <dbReference type="SMART" id="SM00932"/>
    </source>
</evidence>
<dbReference type="InterPro" id="IPR001075">
    <property type="entry name" value="NIF_FeS_clus_asmbl_NifU_C"/>
</dbReference>
<keyword evidence="4" id="KW-1185">Reference proteome</keyword>